<organism evidence="1 2">
    <name type="scientific">Pseudomonas phage Phabio</name>
    <dbReference type="NCBI Taxonomy" id="2006668"/>
    <lineage>
        <taxon>Viruses</taxon>
        <taxon>Duplodnaviria</taxon>
        <taxon>Heunggongvirae</taxon>
        <taxon>Uroviricota</taxon>
        <taxon>Caudoviricetes</taxon>
        <taxon>Chimalliviridae</taxon>
        <taxon>Phabiovirus</taxon>
        <taxon>Phabiovirus phabio</taxon>
    </lineage>
</organism>
<gene>
    <name evidence="1" type="ORF">PHABIO_432</name>
</gene>
<protein>
    <submittedName>
        <fullName evidence="1">Uncharacterized protein</fullName>
    </submittedName>
</protein>
<dbReference type="EMBL" id="MF042360">
    <property type="protein sequence ID" value="ARV77063.1"/>
    <property type="molecule type" value="Genomic_DNA"/>
</dbReference>
<evidence type="ECO:0000313" key="2">
    <source>
        <dbReference type="Proteomes" id="UP000225448"/>
    </source>
</evidence>
<reference evidence="1 2" key="1">
    <citation type="submission" date="2017-05" db="EMBL/GenBank/DDBJ databases">
        <authorList>
            <person name="Song R."/>
            <person name="Chenine A.L."/>
            <person name="Ruprecht R.M."/>
        </authorList>
    </citation>
    <scope>NUCLEOTIDE SEQUENCE [LARGE SCALE GENOMIC DNA]</scope>
</reference>
<evidence type="ECO:0000313" key="1">
    <source>
        <dbReference type="EMBL" id="ARV77063.1"/>
    </source>
</evidence>
<keyword evidence="2" id="KW-1185">Reference proteome</keyword>
<sequence>MSKLYIWKCSVDKSSHTKAELVYFPSYSYTDSYVVVAETAAEALYSFKARCMVTDHDDGEPLEKVLEYVHDQHLPITEAEHKDFQKKVATWRDPDGIYPVRWNWVAEQVTPYIGNKYQNGDVLCRSYNAA</sequence>
<proteinExistence type="predicted"/>
<dbReference type="Proteomes" id="UP000225448">
    <property type="component" value="Segment"/>
</dbReference>
<accession>A0A1Y0SZ62</accession>
<name>A0A1Y0SZ62_9CAUD</name>